<reference evidence="4" key="1">
    <citation type="journal article" date="2023" name="Plant J.">
        <title>Genome sequences and population genomics provide insights into the demographic history, inbreeding, and mutation load of two 'living fossil' tree species of Dipteronia.</title>
        <authorList>
            <person name="Feng Y."/>
            <person name="Comes H.P."/>
            <person name="Chen J."/>
            <person name="Zhu S."/>
            <person name="Lu R."/>
            <person name="Zhang X."/>
            <person name="Li P."/>
            <person name="Qiu J."/>
            <person name="Olsen K.M."/>
            <person name="Qiu Y."/>
        </authorList>
    </citation>
    <scope>NUCLEOTIDE SEQUENCE</scope>
    <source>
        <strain evidence="4">NBL</strain>
    </source>
</reference>
<dbReference type="GO" id="GO:0004523">
    <property type="term" value="F:RNA-DNA hybrid ribonuclease activity"/>
    <property type="evidence" value="ECO:0007669"/>
    <property type="project" value="InterPro"/>
</dbReference>
<dbReference type="InterPro" id="IPR002156">
    <property type="entry name" value="RNaseH_domain"/>
</dbReference>
<feature type="compositionally biased region" description="Basic residues" evidence="1">
    <location>
        <begin position="62"/>
        <end position="76"/>
    </location>
</feature>
<dbReference type="AlphaFoldDB" id="A0AAE0E929"/>
<dbReference type="InterPro" id="IPR026960">
    <property type="entry name" value="RVT-Znf"/>
</dbReference>
<dbReference type="GO" id="GO:0003676">
    <property type="term" value="F:nucleic acid binding"/>
    <property type="evidence" value="ECO:0007669"/>
    <property type="project" value="InterPro"/>
</dbReference>
<name>A0AAE0E929_9ROSI</name>
<comment type="caution">
    <text evidence="4">The sequence shown here is derived from an EMBL/GenBank/DDBJ whole genome shotgun (WGS) entry which is preliminary data.</text>
</comment>
<organism evidence="4 5">
    <name type="scientific">Dipteronia sinensis</name>
    <dbReference type="NCBI Taxonomy" id="43782"/>
    <lineage>
        <taxon>Eukaryota</taxon>
        <taxon>Viridiplantae</taxon>
        <taxon>Streptophyta</taxon>
        <taxon>Embryophyta</taxon>
        <taxon>Tracheophyta</taxon>
        <taxon>Spermatophyta</taxon>
        <taxon>Magnoliopsida</taxon>
        <taxon>eudicotyledons</taxon>
        <taxon>Gunneridae</taxon>
        <taxon>Pentapetalae</taxon>
        <taxon>rosids</taxon>
        <taxon>malvids</taxon>
        <taxon>Sapindales</taxon>
        <taxon>Sapindaceae</taxon>
        <taxon>Hippocastanoideae</taxon>
        <taxon>Acereae</taxon>
        <taxon>Dipteronia</taxon>
    </lineage>
</organism>
<feature type="domain" description="Reverse transcriptase zinc-binding" evidence="3">
    <location>
        <begin position="269"/>
        <end position="333"/>
    </location>
</feature>
<dbReference type="Pfam" id="PF13456">
    <property type="entry name" value="RVT_3"/>
    <property type="match status" value="1"/>
</dbReference>
<evidence type="ECO:0000259" key="2">
    <source>
        <dbReference type="Pfam" id="PF13456"/>
    </source>
</evidence>
<evidence type="ECO:0000256" key="1">
    <source>
        <dbReference type="SAM" id="MobiDB-lite"/>
    </source>
</evidence>
<gene>
    <name evidence="4" type="ORF">Dsin_013516</name>
</gene>
<dbReference type="InterPro" id="IPR052929">
    <property type="entry name" value="RNase_H-like_EbsB-rel"/>
</dbReference>
<evidence type="ECO:0000313" key="4">
    <source>
        <dbReference type="EMBL" id="KAK3219546.1"/>
    </source>
</evidence>
<dbReference type="PANTHER" id="PTHR47074">
    <property type="entry name" value="BNAC02G40300D PROTEIN"/>
    <property type="match status" value="1"/>
</dbReference>
<dbReference type="Pfam" id="PF13966">
    <property type="entry name" value="zf-RVT"/>
    <property type="match status" value="1"/>
</dbReference>
<keyword evidence="5" id="KW-1185">Reference proteome</keyword>
<feature type="region of interest" description="Disordered" evidence="1">
    <location>
        <begin position="1"/>
        <end position="83"/>
    </location>
</feature>
<proteinExistence type="predicted"/>
<dbReference type="InterPro" id="IPR044730">
    <property type="entry name" value="RNase_H-like_dom_plant"/>
</dbReference>
<feature type="domain" description="RNase H type-1" evidence="2">
    <location>
        <begin position="449"/>
        <end position="565"/>
    </location>
</feature>
<dbReference type="CDD" id="cd06222">
    <property type="entry name" value="RNase_H_like"/>
    <property type="match status" value="1"/>
</dbReference>
<evidence type="ECO:0000313" key="5">
    <source>
        <dbReference type="Proteomes" id="UP001281410"/>
    </source>
</evidence>
<dbReference type="Proteomes" id="UP001281410">
    <property type="component" value="Unassembled WGS sequence"/>
</dbReference>
<evidence type="ECO:0000259" key="3">
    <source>
        <dbReference type="Pfam" id="PF13966"/>
    </source>
</evidence>
<dbReference type="PANTHER" id="PTHR47074:SF11">
    <property type="entry name" value="REVERSE TRANSCRIPTASE-LIKE PROTEIN"/>
    <property type="match status" value="1"/>
</dbReference>
<evidence type="ECO:0008006" key="6">
    <source>
        <dbReference type="Google" id="ProtNLM"/>
    </source>
</evidence>
<dbReference type="EMBL" id="JANJYJ010000004">
    <property type="protein sequence ID" value="KAK3219546.1"/>
    <property type="molecule type" value="Genomic_DNA"/>
</dbReference>
<accession>A0AAE0E929</accession>
<protein>
    <recommendedName>
        <fullName evidence="6">Reverse transcriptase zinc-binding domain-containing protein</fullName>
    </recommendedName>
</protein>
<sequence length="592" mass="67235">MGKEDPINASGERVLPVVKSSGSRLTLGKAKKPQPSKGVNINGEKDKYLAQTPTELNEGPKSKKTQKPAKWKRTAREKRGQNEFSDLGKVSHLGKRGIAGSEEDRQLEAKKTKSSGLVLVGDITLVETKGRIILGKESRRRLKRKGNVSSLGKVYLIFRILLCSQRDLFRVVRGCRSRLPPLRNSIFLEASKKSSDSLVWQRGWDVPRIKHHFTKDEASIILSIPLGSNRYKDTLMWHFEDCGNYSVRSGCKIGRDLTRISSSSNISAINSWWKTFWKIQIPLKIKIFIWKAWHNWIPTRVNLAKRGIKLDRKCQRCFSEDEFTFHALWNCRKPNYVRRDWAELHRGSTGSFTNLGDFIYNNYMKLSLEDMGLLCVIVWRTWYSKNSFLFDSKRLDIQCILSWCKNFLSNYSISNAKISTCSGSPDLVHSFWSPPNSGSFKINCMAITDSGNRSTGFGIVIRNHDGLVLSSYILFSDTGLEFLQGNLVAILRGLNFGKRCGFLPFYVESDAVTVVRMINNGSHLNSSCGNIICDITSLMKVLCILFISLGKRGSNTVASDLAKQALRRRNDLAWKEGFLNWIPRQILNDQQI</sequence>